<feature type="domain" description="Lipoprotein-associated type-17" evidence="3">
    <location>
        <begin position="324"/>
        <end position="424"/>
    </location>
</feature>
<gene>
    <name evidence="4" type="ORF">MAMA39_04290</name>
</gene>
<reference evidence="4 5" key="1">
    <citation type="journal article" date="2015" name="Clin. Infect. Dis.">
        <title>Genomic Investigations unmask Mycoplasma amphoriforme, a new respiratory pathogen.</title>
        <authorList>
            <person name="Gillespie S.H."/>
            <person name="Ling C.L."/>
            <person name="Oravcova K."/>
            <person name="Pinheiro M."/>
            <person name="Wells L."/>
            <person name="Bryant J.M."/>
            <person name="McHugh T.D."/>
            <person name="Bebear C."/>
            <person name="Webster D."/>
            <person name="Harris S.R."/>
            <person name="Seth-Smith H.M."/>
            <person name="Thomson N.R."/>
        </authorList>
    </citation>
    <scope>NUCLEOTIDE SEQUENCE [LARGE SCALE GENOMIC DNA]</scope>
    <source>
        <strain evidence="4 5">A39</strain>
    </source>
</reference>
<dbReference type="Proteomes" id="UP000261764">
    <property type="component" value="Chromosome I"/>
</dbReference>
<evidence type="ECO:0000313" key="5">
    <source>
        <dbReference type="Proteomes" id="UP000261764"/>
    </source>
</evidence>
<feature type="domain" description="Lipoprotein-associated type-17" evidence="3">
    <location>
        <begin position="215"/>
        <end position="307"/>
    </location>
</feature>
<sequence length="450" mass="48179">MRKIRKKSLRTKLLVGIGISTSFAIVGVGMLVGSGISYSINNHGGNIRNHGSNDSTPGRNNGNSRPDDGSDKNGSNDNSSATDKLIAKAAYDAIKETAEADAKSDALPSTVAKDITTLAKANEQIAENSNRIPDAPDFFEYVISAVANDEKGTLTIKVALKKAFKARGFFTTQGDPSTTKVDKDVVVTGYQTTQQADKIKVKAAYDGIPPTANSFQKTGILPSAIAKDITTLDNANDQISAADSNFIPDVPDGFEYLISAVADDENGNLIIKVAIKKANTVNGFFTTEGDPSDTKVDKDVVISGYQKTREADKITTKAAYDAIKLNANANIKPGTVVFPSNVADEVKTLAKANEQIAAKNDKIPNAPAGFEYVISAEAKNTEGKLFVKISLKKSSTGKYFNLNGDPVDPSSPTYVPKILTINGYKRESSKPLDYAGDPGDPDFYEYWNYE</sequence>
<dbReference type="AlphaFoldDB" id="A0A292IHY0"/>
<evidence type="ECO:0000256" key="1">
    <source>
        <dbReference type="SAM" id="MobiDB-lite"/>
    </source>
</evidence>
<organism evidence="4 5">
    <name type="scientific">Mycoplasma amphoriforme A39</name>
    <dbReference type="NCBI Taxonomy" id="572419"/>
    <lineage>
        <taxon>Bacteria</taxon>
        <taxon>Bacillati</taxon>
        <taxon>Mycoplasmatota</taxon>
        <taxon>Mollicutes</taxon>
        <taxon>Mycoplasmataceae</taxon>
        <taxon>Mycoplasma</taxon>
    </lineage>
</organism>
<keyword evidence="2" id="KW-0472">Membrane</keyword>
<dbReference type="Pfam" id="PF04200">
    <property type="entry name" value="Lipoprotein_17"/>
    <property type="match status" value="3"/>
</dbReference>
<dbReference type="InterPro" id="IPR007326">
    <property type="entry name" value="Lipoprotein-assoc_dom"/>
</dbReference>
<feature type="region of interest" description="Disordered" evidence="1">
    <location>
        <begin position="47"/>
        <end position="80"/>
    </location>
</feature>
<evidence type="ECO:0000313" key="4">
    <source>
        <dbReference type="EMBL" id="CDN40549.1"/>
    </source>
</evidence>
<proteinExistence type="predicted"/>
<dbReference type="KEGG" id="mamp:MAMA39_04290"/>
<keyword evidence="5" id="KW-1185">Reference proteome</keyword>
<feature type="domain" description="Lipoprotein-associated type-17" evidence="3">
    <location>
        <begin position="94"/>
        <end position="192"/>
    </location>
</feature>
<accession>A0A292IHY0</accession>
<dbReference type="EMBL" id="HG937516">
    <property type="protein sequence ID" value="CDN40549.1"/>
    <property type="molecule type" value="Genomic_DNA"/>
</dbReference>
<keyword evidence="2" id="KW-0812">Transmembrane</keyword>
<keyword evidence="2" id="KW-1133">Transmembrane helix</keyword>
<evidence type="ECO:0000256" key="2">
    <source>
        <dbReference type="SAM" id="Phobius"/>
    </source>
</evidence>
<protein>
    <recommendedName>
        <fullName evidence="3">Lipoprotein-associated type-17 domain-containing protein</fullName>
    </recommendedName>
</protein>
<feature type="transmembrane region" description="Helical" evidence="2">
    <location>
        <begin position="12"/>
        <end position="32"/>
    </location>
</feature>
<evidence type="ECO:0000259" key="3">
    <source>
        <dbReference type="Pfam" id="PF04200"/>
    </source>
</evidence>
<dbReference type="RefSeq" id="WP_343251169.1">
    <property type="nucleotide sequence ID" value="NZ_HG937516.1"/>
</dbReference>
<name>A0A292IHY0_9MOLU</name>
<feature type="compositionally biased region" description="Polar residues" evidence="1">
    <location>
        <begin position="54"/>
        <end position="64"/>
    </location>
</feature>